<keyword evidence="5 11" id="KW-0479">Metal-binding</keyword>
<accession>A0A832ZVZ8</accession>
<feature type="binding site" evidence="11">
    <location>
        <position position="65"/>
    </location>
    <ligand>
        <name>FMN</name>
        <dbReference type="ChEBI" id="CHEBI:58210"/>
    </ligand>
</feature>
<sequence length="379" mass="39619">MTLTSPRKLDHIRITIDSNVSHDSASTLFEDVTLVYKALPEVSLNGIDASIEFLGKKLSAPIMITGMTGGHAVAARINCAIAKAVEELGLAMGVGSQRAAIENPSLSYTFSVARKCAPSAVIIANIGAPQLVKGYGVEEVKKAVEMVDADAIAIHLNAAQEVFQPEGDTDYAGVIESIKEVARVMEKPVIVKETGHGIGLEAARVLRAAGVRIIDVAGAGGTSWIRVEQYRARAKGNEMLAMAASTLSSTGIPTAQAVVETRWAAPDACIIASGGIRSGLDVAKAIALGADIAGVALPIINAYARGGEEAIRALLERLVTELRIAMFLSGSNSLAELRGADIVLGQQLLSVMKARGVKPELYLNGPRVLFKPGSSCSLV</sequence>
<reference evidence="13" key="1">
    <citation type="journal article" date="2020" name="ISME J.">
        <title>Gammaproteobacteria mediating utilization of methyl-, sulfur- and petroleum organic compounds in deep ocean hydrothermal plumes.</title>
        <authorList>
            <person name="Zhou Z."/>
            <person name="Liu Y."/>
            <person name="Pan J."/>
            <person name="Cron B.R."/>
            <person name="Toner B.M."/>
            <person name="Anantharaman K."/>
            <person name="Breier J.A."/>
            <person name="Dick G.J."/>
            <person name="Li M."/>
        </authorList>
    </citation>
    <scope>NUCLEOTIDE SEQUENCE</scope>
    <source>
        <strain evidence="13">SZUA-1523</strain>
    </source>
</reference>
<gene>
    <name evidence="11" type="primary">fni</name>
    <name evidence="13" type="ORF">EYH50_01760</name>
</gene>
<feature type="binding site" evidence="11">
    <location>
        <position position="192"/>
    </location>
    <ligand>
        <name>FMN</name>
        <dbReference type="ChEBI" id="CHEBI:58210"/>
    </ligand>
</feature>
<evidence type="ECO:0000256" key="6">
    <source>
        <dbReference type="ARBA" id="ARBA00022842"/>
    </source>
</evidence>
<dbReference type="GO" id="GO:0010181">
    <property type="term" value="F:FMN binding"/>
    <property type="evidence" value="ECO:0007669"/>
    <property type="project" value="UniProtKB-UniRule"/>
</dbReference>
<evidence type="ECO:0000256" key="1">
    <source>
        <dbReference type="ARBA" id="ARBA00001917"/>
    </source>
</evidence>
<comment type="cofactor">
    <cofactor evidence="1 11">
        <name>FMN</name>
        <dbReference type="ChEBI" id="CHEBI:58210"/>
    </cofactor>
</comment>
<keyword evidence="2 11" id="KW-0963">Cytoplasm</keyword>
<keyword evidence="8 11" id="KW-0414">Isoprene biosynthesis</keyword>
<comment type="similarity">
    <text evidence="11">Belongs to the IPP isomerase type 2 family.</text>
</comment>
<dbReference type="InterPro" id="IPR000262">
    <property type="entry name" value="FMN-dep_DH"/>
</dbReference>
<name>A0A832ZVZ8_9CREN</name>
<dbReference type="CDD" id="cd02811">
    <property type="entry name" value="IDI-2_FMN"/>
    <property type="match status" value="1"/>
</dbReference>
<feature type="domain" description="FMN-dependent dehydrogenase" evidence="12">
    <location>
        <begin position="8"/>
        <end position="97"/>
    </location>
</feature>
<evidence type="ECO:0000313" key="13">
    <source>
        <dbReference type="EMBL" id="HIQ23759.1"/>
    </source>
</evidence>
<dbReference type="PIRSF" id="PIRSF003314">
    <property type="entry name" value="IPP_isomerase"/>
    <property type="match status" value="1"/>
</dbReference>
<feature type="binding site" evidence="11">
    <location>
        <position position="160"/>
    </location>
    <ligand>
        <name>substrate</name>
    </ligand>
</feature>
<evidence type="ECO:0000256" key="7">
    <source>
        <dbReference type="ARBA" id="ARBA00022857"/>
    </source>
</evidence>
<dbReference type="GO" id="GO:0004452">
    <property type="term" value="F:isopentenyl-diphosphate delta-isomerase activity"/>
    <property type="evidence" value="ECO:0007669"/>
    <property type="project" value="UniProtKB-UniRule"/>
</dbReference>
<comment type="caution">
    <text evidence="13">The sequence shown here is derived from an EMBL/GenBank/DDBJ whole genome shotgun (WGS) entry which is preliminary data.</text>
</comment>
<comment type="subunit">
    <text evidence="10 11">Homooctamer. Dimer of tetramers.</text>
</comment>
<dbReference type="Pfam" id="PF01070">
    <property type="entry name" value="FMN_dh"/>
    <property type="match status" value="2"/>
</dbReference>
<dbReference type="GO" id="GO:0070402">
    <property type="term" value="F:NADPH binding"/>
    <property type="evidence" value="ECO:0007669"/>
    <property type="project" value="UniProtKB-UniRule"/>
</dbReference>
<feature type="binding site" evidence="11">
    <location>
        <position position="96"/>
    </location>
    <ligand>
        <name>FMN</name>
        <dbReference type="ChEBI" id="CHEBI:58210"/>
    </ligand>
</feature>
<comment type="caution">
    <text evidence="11">Lacks conserved residue(s) required for the propagation of feature annotation.</text>
</comment>
<dbReference type="GO" id="GO:0000287">
    <property type="term" value="F:magnesium ion binding"/>
    <property type="evidence" value="ECO:0007669"/>
    <property type="project" value="UniProtKB-UniRule"/>
</dbReference>
<evidence type="ECO:0000259" key="12">
    <source>
        <dbReference type="Pfam" id="PF01070"/>
    </source>
</evidence>
<evidence type="ECO:0000313" key="14">
    <source>
        <dbReference type="Proteomes" id="UP000600071"/>
    </source>
</evidence>
<evidence type="ECO:0000256" key="3">
    <source>
        <dbReference type="ARBA" id="ARBA00022630"/>
    </source>
</evidence>
<keyword evidence="3 11" id="KW-0285">Flavoprotein</keyword>
<dbReference type="GO" id="GO:0016491">
    <property type="term" value="F:oxidoreductase activity"/>
    <property type="evidence" value="ECO:0007669"/>
    <property type="project" value="InterPro"/>
</dbReference>
<comment type="cofactor">
    <cofactor evidence="11">
        <name>NADPH</name>
        <dbReference type="ChEBI" id="CHEBI:57783"/>
    </cofactor>
</comment>
<dbReference type="AlphaFoldDB" id="A0A832ZVZ8"/>
<comment type="subcellular location">
    <subcellularLocation>
        <location evidence="11">Cytoplasm</location>
    </subcellularLocation>
</comment>
<feature type="domain" description="FMN-dependent dehydrogenase" evidence="12">
    <location>
        <begin position="174"/>
        <end position="339"/>
    </location>
</feature>
<keyword evidence="7 11" id="KW-0521">NADP</keyword>
<evidence type="ECO:0000256" key="4">
    <source>
        <dbReference type="ARBA" id="ARBA00022643"/>
    </source>
</evidence>
<keyword evidence="4 11" id="KW-0288">FMN</keyword>
<proteinExistence type="inferred from homology"/>
<evidence type="ECO:0000256" key="8">
    <source>
        <dbReference type="ARBA" id="ARBA00023229"/>
    </source>
</evidence>
<dbReference type="InterPro" id="IPR011179">
    <property type="entry name" value="IPdP_isomerase"/>
</dbReference>
<dbReference type="GO" id="GO:0005737">
    <property type="term" value="C:cytoplasm"/>
    <property type="evidence" value="ECO:0007669"/>
    <property type="project" value="UniProtKB-SubCell"/>
</dbReference>
<evidence type="ECO:0000256" key="11">
    <source>
        <dbReference type="HAMAP-Rule" id="MF_00354"/>
    </source>
</evidence>
<feature type="binding site" evidence="11">
    <location>
        <begin position="7"/>
        <end position="8"/>
    </location>
    <ligand>
        <name>substrate</name>
    </ligand>
</feature>
<dbReference type="EC" id="5.3.3.2" evidence="11"/>
<evidence type="ECO:0000256" key="9">
    <source>
        <dbReference type="ARBA" id="ARBA00023235"/>
    </source>
</evidence>
<dbReference type="NCBIfam" id="TIGR02151">
    <property type="entry name" value="IPP_isom_2"/>
    <property type="match status" value="1"/>
</dbReference>
<dbReference type="PANTHER" id="PTHR43665">
    <property type="entry name" value="ISOPENTENYL-DIPHOSPHATE DELTA-ISOMERASE"/>
    <property type="match status" value="1"/>
</dbReference>
<dbReference type="PANTHER" id="PTHR43665:SF1">
    <property type="entry name" value="ISOPENTENYL-DIPHOSPHATE DELTA-ISOMERASE"/>
    <property type="match status" value="1"/>
</dbReference>
<dbReference type="SUPFAM" id="SSF51395">
    <property type="entry name" value="FMN-linked oxidoreductases"/>
    <property type="match status" value="1"/>
</dbReference>
<dbReference type="Gene3D" id="3.20.20.70">
    <property type="entry name" value="Aldolase class I"/>
    <property type="match status" value="1"/>
</dbReference>
<evidence type="ECO:0000256" key="5">
    <source>
        <dbReference type="ARBA" id="ARBA00022723"/>
    </source>
</evidence>
<feature type="binding site" evidence="11">
    <location>
        <begin position="96"/>
        <end position="98"/>
    </location>
    <ligand>
        <name>substrate</name>
    </ligand>
</feature>
<feature type="binding site" evidence="11">
    <location>
        <position position="222"/>
    </location>
    <ligand>
        <name>FMN</name>
        <dbReference type="ChEBI" id="CHEBI:58210"/>
    </ligand>
</feature>
<feature type="binding site" evidence="11">
    <location>
        <begin position="275"/>
        <end position="277"/>
    </location>
    <ligand>
        <name>FMN</name>
        <dbReference type="ChEBI" id="CHEBI:58210"/>
    </ligand>
</feature>
<protein>
    <recommendedName>
        <fullName evidence="11">Isopentenyl-diphosphate delta-isomerase</fullName>
        <shortName evidence="11">IPP isomerase</shortName>
        <ecNumber evidence="11">5.3.3.2</ecNumber>
    </recommendedName>
    <alternativeName>
        <fullName evidence="11">Isopentenyl diphosphate:dimethylallyl diphosphate isomerase</fullName>
    </alternativeName>
    <alternativeName>
        <fullName evidence="11">Isopentenyl pyrophosphate isomerase</fullName>
    </alternativeName>
    <alternativeName>
        <fullName evidence="11">Type 2 isopentenyl diphosphate isomerase</fullName>
        <shortName evidence="11">IDI-2</shortName>
    </alternativeName>
</protein>
<feature type="binding site" evidence="11">
    <location>
        <begin position="66"/>
        <end position="68"/>
    </location>
    <ligand>
        <name>FMN</name>
        <dbReference type="ChEBI" id="CHEBI:58210"/>
    </ligand>
</feature>
<dbReference type="InterPro" id="IPR013785">
    <property type="entry name" value="Aldolase_TIM"/>
</dbReference>
<dbReference type="SMART" id="SM01240">
    <property type="entry name" value="IMPDH"/>
    <property type="match status" value="1"/>
</dbReference>
<comment type="function">
    <text evidence="11">Involved in the biosynthesis of isoprenoids. Catalyzes the 1,3-allylic rearrangement of the homoallylic substrate isopentenyl (IPP) to its allylic isomer, dimethylallyl diphosphate (DMAPP).</text>
</comment>
<comment type="catalytic activity">
    <reaction evidence="11">
        <text>isopentenyl diphosphate = dimethylallyl diphosphate</text>
        <dbReference type="Rhea" id="RHEA:23284"/>
        <dbReference type="ChEBI" id="CHEBI:57623"/>
        <dbReference type="ChEBI" id="CHEBI:128769"/>
        <dbReference type="EC" id="5.3.3.2"/>
    </reaction>
</comment>
<feature type="binding site" evidence="11">
    <location>
        <position position="125"/>
    </location>
    <ligand>
        <name>FMN</name>
        <dbReference type="ChEBI" id="CHEBI:58210"/>
    </ligand>
</feature>
<evidence type="ECO:0000256" key="10">
    <source>
        <dbReference type="ARBA" id="ARBA00025810"/>
    </source>
</evidence>
<feature type="binding site" evidence="11">
    <location>
        <begin position="296"/>
        <end position="297"/>
    </location>
    <ligand>
        <name>FMN</name>
        <dbReference type="ChEBI" id="CHEBI:58210"/>
    </ligand>
</feature>
<organism evidence="13 14">
    <name type="scientific">Pyrodictium delaneyi</name>
    <dbReference type="NCBI Taxonomy" id="1273541"/>
    <lineage>
        <taxon>Archaea</taxon>
        <taxon>Thermoproteota</taxon>
        <taxon>Thermoprotei</taxon>
        <taxon>Desulfurococcales</taxon>
        <taxon>Pyrodictiaceae</taxon>
        <taxon>Pyrodictium</taxon>
    </lineage>
</organism>
<dbReference type="HAMAP" id="MF_00354">
    <property type="entry name" value="Idi_2"/>
    <property type="match status" value="1"/>
</dbReference>
<keyword evidence="9 11" id="KW-0413">Isomerase</keyword>
<dbReference type="EMBL" id="DQVR01000038">
    <property type="protein sequence ID" value="HIQ23759.1"/>
    <property type="molecule type" value="Genomic_DNA"/>
</dbReference>
<comment type="cofactor">
    <cofactor evidence="11">
        <name>Mg(2+)</name>
        <dbReference type="ChEBI" id="CHEBI:18420"/>
    </cofactor>
</comment>
<dbReference type="GO" id="GO:0008299">
    <property type="term" value="P:isoprenoid biosynthetic process"/>
    <property type="evidence" value="ECO:0007669"/>
    <property type="project" value="UniProtKB-UniRule"/>
</dbReference>
<evidence type="ECO:0000256" key="2">
    <source>
        <dbReference type="ARBA" id="ARBA00022490"/>
    </source>
</evidence>
<keyword evidence="6 11" id="KW-0460">Magnesium</keyword>
<feature type="binding site" evidence="11">
    <location>
        <position position="161"/>
    </location>
    <ligand>
        <name>Mg(2+)</name>
        <dbReference type="ChEBI" id="CHEBI:18420"/>
    </ligand>
</feature>
<dbReference type="Proteomes" id="UP000600071">
    <property type="component" value="Unassembled WGS sequence"/>
</dbReference>